<keyword evidence="3" id="KW-1185">Reference proteome</keyword>
<evidence type="ECO:0000256" key="1">
    <source>
        <dbReference type="SAM" id="Phobius"/>
    </source>
</evidence>
<keyword evidence="1" id="KW-0472">Membrane</keyword>
<reference evidence="3" key="1">
    <citation type="journal article" date="2023" name="Proc. Natl. Acad. Sci. U.S.A.">
        <title>Genomic and structural basis for evolution of tropane alkaloid biosynthesis.</title>
        <authorList>
            <person name="Wanga Y.-J."/>
            <person name="Taina T."/>
            <person name="Yua J.-Y."/>
            <person name="Lia J."/>
            <person name="Xua B."/>
            <person name="Chenc J."/>
            <person name="D'Auriad J.C."/>
            <person name="Huanga J.-P."/>
            <person name="Huanga S.-X."/>
        </authorList>
    </citation>
    <scope>NUCLEOTIDE SEQUENCE [LARGE SCALE GENOMIC DNA]</scope>
    <source>
        <strain evidence="3">cv. KIB-2019</strain>
    </source>
</reference>
<keyword evidence="1" id="KW-0812">Transmembrane</keyword>
<accession>A0A9Q1RGD8</accession>
<sequence>MEELTSALNSHMDQMADLVEKISAEMRSSLRPAYDNFIGFFHAIHWAGAWGGSARLNTWKGKRRTK</sequence>
<dbReference type="Proteomes" id="UP001152561">
    <property type="component" value="Unassembled WGS sequence"/>
</dbReference>
<comment type="caution">
    <text evidence="2">The sequence shown here is derived from an EMBL/GenBank/DDBJ whole genome shotgun (WGS) entry which is preliminary data.</text>
</comment>
<name>A0A9Q1RGD8_9SOLA</name>
<evidence type="ECO:0000313" key="3">
    <source>
        <dbReference type="Proteomes" id="UP001152561"/>
    </source>
</evidence>
<feature type="transmembrane region" description="Helical" evidence="1">
    <location>
        <begin position="37"/>
        <end position="56"/>
    </location>
</feature>
<evidence type="ECO:0000313" key="2">
    <source>
        <dbReference type="EMBL" id="KAJ8555410.1"/>
    </source>
</evidence>
<dbReference type="AlphaFoldDB" id="A0A9Q1RGD8"/>
<protein>
    <submittedName>
        <fullName evidence="2">Uncharacterized protein</fullName>
    </submittedName>
</protein>
<proteinExistence type="predicted"/>
<organism evidence="2 3">
    <name type="scientific">Anisodus acutangulus</name>
    <dbReference type="NCBI Taxonomy" id="402998"/>
    <lineage>
        <taxon>Eukaryota</taxon>
        <taxon>Viridiplantae</taxon>
        <taxon>Streptophyta</taxon>
        <taxon>Embryophyta</taxon>
        <taxon>Tracheophyta</taxon>
        <taxon>Spermatophyta</taxon>
        <taxon>Magnoliopsida</taxon>
        <taxon>eudicotyledons</taxon>
        <taxon>Gunneridae</taxon>
        <taxon>Pentapetalae</taxon>
        <taxon>asterids</taxon>
        <taxon>lamiids</taxon>
        <taxon>Solanales</taxon>
        <taxon>Solanaceae</taxon>
        <taxon>Solanoideae</taxon>
        <taxon>Hyoscyameae</taxon>
        <taxon>Anisodus</taxon>
    </lineage>
</organism>
<gene>
    <name evidence="2" type="ORF">K7X08_012906</name>
</gene>
<keyword evidence="1" id="KW-1133">Transmembrane helix</keyword>
<dbReference type="EMBL" id="JAJAGQ010000008">
    <property type="protein sequence ID" value="KAJ8555410.1"/>
    <property type="molecule type" value="Genomic_DNA"/>
</dbReference>
<dbReference type="OrthoDB" id="411535at2759"/>